<comment type="caution">
    <text evidence="3">The sequence shown here is derived from an EMBL/GenBank/DDBJ whole genome shotgun (WGS) entry which is preliminary data.</text>
</comment>
<dbReference type="Gene3D" id="3.60.10.10">
    <property type="entry name" value="Endonuclease/exonuclease/phosphatase"/>
    <property type="match status" value="1"/>
</dbReference>
<dbReference type="GO" id="GO:0003824">
    <property type="term" value="F:catalytic activity"/>
    <property type="evidence" value="ECO:0007669"/>
    <property type="project" value="InterPro"/>
</dbReference>
<proteinExistence type="predicted"/>
<evidence type="ECO:0000259" key="2">
    <source>
        <dbReference type="Pfam" id="PF03372"/>
    </source>
</evidence>
<evidence type="ECO:0000256" key="1">
    <source>
        <dbReference type="SAM" id="MobiDB-lite"/>
    </source>
</evidence>
<reference evidence="3" key="1">
    <citation type="journal article" date="2021" name="Genome Biol. Evol.">
        <title>A High-Quality Reference Genome for a Parasitic Bivalve with Doubly Uniparental Inheritance (Bivalvia: Unionida).</title>
        <authorList>
            <person name="Smith C.H."/>
        </authorList>
    </citation>
    <scope>NUCLEOTIDE SEQUENCE</scope>
    <source>
        <strain evidence="3">CHS0354</strain>
    </source>
</reference>
<protein>
    <recommendedName>
        <fullName evidence="2">Endonuclease/exonuclease/phosphatase domain-containing protein</fullName>
    </recommendedName>
</protein>
<evidence type="ECO:0000313" key="4">
    <source>
        <dbReference type="Proteomes" id="UP001195483"/>
    </source>
</evidence>
<feature type="compositionally biased region" description="Polar residues" evidence="1">
    <location>
        <begin position="1"/>
        <end position="16"/>
    </location>
</feature>
<keyword evidence="4" id="KW-1185">Reference proteome</keyword>
<accession>A0AAE0SWZ1</accession>
<dbReference type="EMBL" id="JAEAOA010001716">
    <property type="protein sequence ID" value="KAK3599314.1"/>
    <property type="molecule type" value="Genomic_DNA"/>
</dbReference>
<dbReference type="SUPFAM" id="SSF56219">
    <property type="entry name" value="DNase I-like"/>
    <property type="match status" value="1"/>
</dbReference>
<feature type="domain" description="Endonuclease/exonuclease/phosphatase" evidence="2">
    <location>
        <begin position="83"/>
        <end position="292"/>
    </location>
</feature>
<organism evidence="3 4">
    <name type="scientific">Potamilus streckersoni</name>
    <dbReference type="NCBI Taxonomy" id="2493646"/>
    <lineage>
        <taxon>Eukaryota</taxon>
        <taxon>Metazoa</taxon>
        <taxon>Spiralia</taxon>
        <taxon>Lophotrochozoa</taxon>
        <taxon>Mollusca</taxon>
        <taxon>Bivalvia</taxon>
        <taxon>Autobranchia</taxon>
        <taxon>Heteroconchia</taxon>
        <taxon>Palaeoheterodonta</taxon>
        <taxon>Unionida</taxon>
        <taxon>Unionoidea</taxon>
        <taxon>Unionidae</taxon>
        <taxon>Ambleminae</taxon>
        <taxon>Lampsilini</taxon>
        <taxon>Potamilus</taxon>
    </lineage>
</organism>
<feature type="region of interest" description="Disordered" evidence="1">
    <location>
        <begin position="1"/>
        <end position="58"/>
    </location>
</feature>
<reference evidence="3" key="3">
    <citation type="submission" date="2023-05" db="EMBL/GenBank/DDBJ databases">
        <authorList>
            <person name="Smith C.H."/>
        </authorList>
    </citation>
    <scope>NUCLEOTIDE SEQUENCE</scope>
    <source>
        <strain evidence="3">CHS0354</strain>
        <tissue evidence="3">Mantle</tissue>
    </source>
</reference>
<dbReference type="Proteomes" id="UP001195483">
    <property type="component" value="Unassembled WGS sequence"/>
</dbReference>
<dbReference type="InterPro" id="IPR005135">
    <property type="entry name" value="Endo/exonuclease/phosphatase"/>
</dbReference>
<dbReference type="InterPro" id="IPR036691">
    <property type="entry name" value="Endo/exonu/phosph_ase_sf"/>
</dbReference>
<evidence type="ECO:0000313" key="3">
    <source>
        <dbReference type="EMBL" id="KAK3599314.1"/>
    </source>
</evidence>
<sequence>MSSSKSKGKETNGNSKINHKDEMPKVVSKTESNIKGARPKTSSKPEKSNKDTAAKQQPLVSVKTDLKVLIMNASGPSQGDEPSTRRKQAIQNVINKHNPDLVLLQEFSWKGIHGKIWLAHPVPEHYQLTGNTDASILYNINELIVEENPTGKLQRILEELQRPTSKHPTPVPLKFAPIPRMSLRMVKTKGVPVIEFICISWHGRHKGIDDLEKVIEFRHLMIFVKDIRTKNKNLPILLAGDFNVDMELISHEVEDPFKLHEYKASKRRKKKGVIDYFIATTELCLKDIKPVDLKKDSIADKPEDVLDHDPIIAMLEPSQLSTAVPTPDKTTVKMSKKAK</sequence>
<name>A0AAE0SWZ1_9BIVA</name>
<feature type="compositionally biased region" description="Basic and acidic residues" evidence="1">
    <location>
        <begin position="43"/>
        <end position="53"/>
    </location>
</feature>
<reference evidence="3" key="2">
    <citation type="journal article" date="2021" name="Genome Biol. Evol.">
        <title>Developing a high-quality reference genome for a parasitic bivalve with doubly uniparental inheritance (Bivalvia: Unionida).</title>
        <authorList>
            <person name="Smith C.H."/>
        </authorList>
    </citation>
    <scope>NUCLEOTIDE SEQUENCE</scope>
    <source>
        <strain evidence="3">CHS0354</strain>
        <tissue evidence="3">Mantle</tissue>
    </source>
</reference>
<gene>
    <name evidence="3" type="ORF">CHS0354_028680</name>
</gene>
<dbReference type="AlphaFoldDB" id="A0AAE0SWZ1"/>
<dbReference type="Pfam" id="PF03372">
    <property type="entry name" value="Exo_endo_phos"/>
    <property type="match status" value="1"/>
</dbReference>